<feature type="transmembrane region" description="Helical" evidence="6">
    <location>
        <begin position="121"/>
        <end position="148"/>
    </location>
</feature>
<feature type="transmembrane region" description="Helical" evidence="6">
    <location>
        <begin position="154"/>
        <end position="171"/>
    </location>
</feature>
<dbReference type="CDD" id="cd13124">
    <property type="entry name" value="MATE_SpoVB_like"/>
    <property type="match status" value="1"/>
</dbReference>
<dbReference type="PIRSF" id="PIRSF038958">
    <property type="entry name" value="PG_synth_SpoVB"/>
    <property type="match status" value="1"/>
</dbReference>
<keyword evidence="5 6" id="KW-0472">Membrane</keyword>
<reference evidence="7 8" key="1">
    <citation type="submission" date="2016-10" db="EMBL/GenBank/DDBJ databases">
        <authorList>
            <person name="de Groot N.N."/>
        </authorList>
    </citation>
    <scope>NUCLEOTIDE SEQUENCE [LARGE SCALE GENOMIC DNA]</scope>
    <source>
        <strain evidence="7 8">DSM 23995</strain>
    </source>
</reference>
<feature type="transmembrane region" description="Helical" evidence="6">
    <location>
        <begin position="354"/>
        <end position="374"/>
    </location>
</feature>
<feature type="transmembrane region" description="Helical" evidence="6">
    <location>
        <begin position="422"/>
        <end position="442"/>
    </location>
</feature>
<gene>
    <name evidence="7" type="ORF">SAMN05192532_11134</name>
</gene>
<sequence length="559" mass="60906">MAKTDEPVAANQGAYAFLYDILVQVKGRWIMEEVKGRRSGWWKGAVFLTLAAFIGKILSAFYRVPYQNITGDLGYYVYQQIYPFYGAAMVVSMYGFPVLISKLVLEKEQKQHSLAAQEIAWSAFFILLIAHLPIALVFMGGAGIIAGWMGDSQLLLPLRIIGCVFFFIPFYSALRGYFQGTGNMSPTAVSHVIEQFVRVTAILLLVWLVVRSNLGAYSAGTAAAVGSIAGCVAGVSVLLFATKKKRASFRQLNWSNIINGIKTESGTLLSQGLFICLGSMIFILYQLVDAFYVANELENSGMTAIEARKIKGLFDRGQPLIQFGTVAATSIALTMVPLISQVRDKRLACQYANLAFRVSVLLGSAAAIGLVIIAEPVNIFLFENDEGTGILRILAFTLIFSGPVFITTAVMQGHNHFKVPAIYLGVGWLVKLLGNIVLLPLFGVKGAAAATVMGMFVTAVFHLLFIYRKGWMTPLSLKWLAKAGAALFLMAALAGSSISLAGFVNMTRTTSAILSIGIVIGSALIFTLAVWHLSLFSDEERRLLPGARKLEGLRKRKER</sequence>
<dbReference type="InterPro" id="IPR002797">
    <property type="entry name" value="Polysacc_synth"/>
</dbReference>
<name>A0A1I2FE90_9BACI</name>
<evidence type="ECO:0000256" key="2">
    <source>
        <dbReference type="ARBA" id="ARBA00022475"/>
    </source>
</evidence>
<feature type="transmembrane region" description="Helical" evidence="6">
    <location>
        <begin position="320"/>
        <end position="342"/>
    </location>
</feature>
<proteinExistence type="predicted"/>
<dbReference type="PANTHER" id="PTHR30250">
    <property type="entry name" value="PST FAMILY PREDICTED COLANIC ACID TRANSPORTER"/>
    <property type="match status" value="1"/>
</dbReference>
<dbReference type="STRING" id="930128.SAMN05192532_11134"/>
<feature type="transmembrane region" description="Helical" evidence="6">
    <location>
        <begin position="389"/>
        <end position="410"/>
    </location>
</feature>
<dbReference type="Proteomes" id="UP000199516">
    <property type="component" value="Unassembled WGS sequence"/>
</dbReference>
<dbReference type="PANTHER" id="PTHR30250:SF29">
    <property type="entry name" value="POLYSACCHARIDE BIOSYNTHESIS PROTEIN C-TERMINAL DOMAIN-CONTAINING PROTEIN"/>
    <property type="match status" value="1"/>
</dbReference>
<dbReference type="InterPro" id="IPR024923">
    <property type="entry name" value="PG_synth_SpoVB"/>
</dbReference>
<feature type="transmembrane region" description="Helical" evidence="6">
    <location>
        <begin position="268"/>
        <end position="288"/>
    </location>
</feature>
<evidence type="ECO:0000313" key="7">
    <source>
        <dbReference type="EMBL" id="SFF03565.1"/>
    </source>
</evidence>
<feature type="transmembrane region" description="Helical" evidence="6">
    <location>
        <begin position="512"/>
        <end position="533"/>
    </location>
</feature>
<keyword evidence="4 6" id="KW-1133">Transmembrane helix</keyword>
<evidence type="ECO:0000256" key="1">
    <source>
        <dbReference type="ARBA" id="ARBA00004651"/>
    </source>
</evidence>
<dbReference type="InterPro" id="IPR050833">
    <property type="entry name" value="Poly_Biosynth_Transport"/>
</dbReference>
<dbReference type="EMBL" id="FONT01000011">
    <property type="protein sequence ID" value="SFF03565.1"/>
    <property type="molecule type" value="Genomic_DNA"/>
</dbReference>
<keyword evidence="3 6" id="KW-0812">Transmembrane</keyword>
<organism evidence="7 8">
    <name type="scientific">Alteribacillus iranensis</name>
    <dbReference type="NCBI Taxonomy" id="930128"/>
    <lineage>
        <taxon>Bacteria</taxon>
        <taxon>Bacillati</taxon>
        <taxon>Bacillota</taxon>
        <taxon>Bacilli</taxon>
        <taxon>Bacillales</taxon>
        <taxon>Bacillaceae</taxon>
        <taxon>Alteribacillus</taxon>
    </lineage>
</organism>
<dbReference type="GO" id="GO:0005886">
    <property type="term" value="C:plasma membrane"/>
    <property type="evidence" value="ECO:0007669"/>
    <property type="project" value="UniProtKB-SubCell"/>
</dbReference>
<dbReference type="AlphaFoldDB" id="A0A1I2FE90"/>
<evidence type="ECO:0000256" key="3">
    <source>
        <dbReference type="ARBA" id="ARBA00022692"/>
    </source>
</evidence>
<dbReference type="Pfam" id="PF01943">
    <property type="entry name" value="Polysacc_synt"/>
    <property type="match status" value="1"/>
</dbReference>
<dbReference type="OrthoDB" id="9775950at2"/>
<feature type="transmembrane region" description="Helical" evidence="6">
    <location>
        <begin position="192"/>
        <end position="210"/>
    </location>
</feature>
<comment type="subcellular location">
    <subcellularLocation>
        <location evidence="1">Cell membrane</location>
        <topology evidence="1">Multi-pass membrane protein</topology>
    </subcellularLocation>
</comment>
<evidence type="ECO:0000256" key="4">
    <source>
        <dbReference type="ARBA" id="ARBA00022989"/>
    </source>
</evidence>
<accession>A0A1I2FE90</accession>
<evidence type="ECO:0000313" key="8">
    <source>
        <dbReference type="Proteomes" id="UP000199516"/>
    </source>
</evidence>
<feature type="transmembrane region" description="Helical" evidence="6">
    <location>
        <begin position="82"/>
        <end position="100"/>
    </location>
</feature>
<evidence type="ECO:0000256" key="5">
    <source>
        <dbReference type="ARBA" id="ARBA00023136"/>
    </source>
</evidence>
<feature type="transmembrane region" description="Helical" evidence="6">
    <location>
        <begin position="41"/>
        <end position="62"/>
    </location>
</feature>
<keyword evidence="2" id="KW-1003">Cell membrane</keyword>
<feature type="transmembrane region" description="Helical" evidence="6">
    <location>
        <begin position="479"/>
        <end position="500"/>
    </location>
</feature>
<protein>
    <submittedName>
        <fullName evidence="7">Polysaccharide transporter, PST family</fullName>
    </submittedName>
</protein>
<evidence type="ECO:0000256" key="6">
    <source>
        <dbReference type="SAM" id="Phobius"/>
    </source>
</evidence>
<keyword evidence="8" id="KW-1185">Reference proteome</keyword>
<feature type="transmembrane region" description="Helical" evidence="6">
    <location>
        <begin position="216"/>
        <end position="241"/>
    </location>
</feature>
<dbReference type="RefSeq" id="WP_091664034.1">
    <property type="nucleotide sequence ID" value="NZ_FONT01000011.1"/>
</dbReference>
<feature type="transmembrane region" description="Helical" evidence="6">
    <location>
        <begin position="448"/>
        <end position="467"/>
    </location>
</feature>